<proteinExistence type="predicted"/>
<dbReference type="Gramene" id="Solyc08g014023.1.1">
    <property type="protein sequence ID" value="Solyc08g014023.1.1"/>
    <property type="gene ID" value="Solyc08g014023.1"/>
</dbReference>
<dbReference type="Proteomes" id="UP000004994">
    <property type="component" value="Chromosome 8"/>
</dbReference>
<sequence length="81" mass="9185">MMRIRLVWFTIGFTSASAAMSQFIFRDLWAHQLSLSSQLEEKFGVLGTRVSNLESALHDIPNTQQDTYNAPFFGFVPEGTK</sequence>
<evidence type="ECO:0000313" key="3">
    <source>
        <dbReference type="Proteomes" id="UP000004994"/>
    </source>
</evidence>
<accession>A0A3Q7HLL0</accession>
<name>A0A3Q7HLL0_SOLLC</name>
<dbReference type="OMA" id="FIYKDLW"/>
<protein>
    <submittedName>
        <fullName evidence="2">Uncharacterized protein</fullName>
    </submittedName>
</protein>
<reference evidence="2" key="2">
    <citation type="submission" date="2019-01" db="UniProtKB">
        <authorList>
            <consortium name="EnsemblPlants"/>
        </authorList>
    </citation>
    <scope>IDENTIFICATION</scope>
    <source>
        <strain evidence="2">cv. Heinz 1706</strain>
    </source>
</reference>
<dbReference type="STRING" id="4081.A0A3Q7HLL0"/>
<dbReference type="EnsemblPlants" id="Solyc08g014023.1.1">
    <property type="protein sequence ID" value="Solyc08g014023.1.1"/>
    <property type="gene ID" value="Solyc08g014023.1"/>
</dbReference>
<dbReference type="PANTHER" id="PTHR34970:SF5">
    <property type="entry name" value="PROTEIN, PUTATIVE-RELATED"/>
    <property type="match status" value="1"/>
</dbReference>
<organism evidence="2">
    <name type="scientific">Solanum lycopersicum</name>
    <name type="common">Tomato</name>
    <name type="synonym">Lycopersicon esculentum</name>
    <dbReference type="NCBI Taxonomy" id="4081"/>
    <lineage>
        <taxon>Eukaryota</taxon>
        <taxon>Viridiplantae</taxon>
        <taxon>Streptophyta</taxon>
        <taxon>Embryophyta</taxon>
        <taxon>Tracheophyta</taxon>
        <taxon>Spermatophyta</taxon>
        <taxon>Magnoliopsida</taxon>
        <taxon>eudicotyledons</taxon>
        <taxon>Gunneridae</taxon>
        <taxon>Pentapetalae</taxon>
        <taxon>asterids</taxon>
        <taxon>lamiids</taxon>
        <taxon>Solanales</taxon>
        <taxon>Solanaceae</taxon>
        <taxon>Solanoideae</taxon>
        <taxon>Solaneae</taxon>
        <taxon>Solanum</taxon>
        <taxon>Solanum subgen. Lycopersicon</taxon>
    </lineage>
</organism>
<keyword evidence="1" id="KW-0732">Signal</keyword>
<evidence type="ECO:0000313" key="2">
    <source>
        <dbReference type="EnsemblPlants" id="Solyc08g014023.1.1"/>
    </source>
</evidence>
<evidence type="ECO:0000256" key="1">
    <source>
        <dbReference type="SAM" id="SignalP"/>
    </source>
</evidence>
<dbReference type="PANTHER" id="PTHR34970">
    <property type="entry name" value="ABC TRANSPORTER A FAMILY PROTEIN"/>
    <property type="match status" value="1"/>
</dbReference>
<feature type="chain" id="PRO_5018521925" evidence="1">
    <location>
        <begin position="19"/>
        <end position="81"/>
    </location>
</feature>
<dbReference type="InParanoid" id="A0A3Q7HLL0"/>
<keyword evidence="3" id="KW-1185">Reference proteome</keyword>
<reference evidence="2" key="1">
    <citation type="journal article" date="2012" name="Nature">
        <title>The tomato genome sequence provides insights into fleshy fruit evolution.</title>
        <authorList>
            <consortium name="Tomato Genome Consortium"/>
        </authorList>
    </citation>
    <scope>NUCLEOTIDE SEQUENCE [LARGE SCALE GENOMIC DNA]</scope>
    <source>
        <strain evidence="2">cv. Heinz 1706</strain>
    </source>
</reference>
<dbReference type="PaxDb" id="4081-Solyc08g014020.2.1"/>
<dbReference type="AlphaFoldDB" id="A0A3Q7HLL0"/>
<feature type="signal peptide" evidence="1">
    <location>
        <begin position="1"/>
        <end position="18"/>
    </location>
</feature>